<proteinExistence type="predicted"/>
<keyword evidence="2" id="KW-1185">Reference proteome</keyword>
<protein>
    <submittedName>
        <fullName evidence="1">Uncharacterized protein</fullName>
    </submittedName>
</protein>
<dbReference type="AlphaFoldDB" id="A0A445D545"/>
<gene>
    <name evidence="1" type="ORF">Ahy_A05g024074</name>
</gene>
<dbReference type="Proteomes" id="UP000289738">
    <property type="component" value="Chromosome A05"/>
</dbReference>
<dbReference type="PANTHER" id="PTHR23070">
    <property type="entry name" value="BCS1 AAA-TYPE ATPASE"/>
    <property type="match status" value="1"/>
</dbReference>
<organism evidence="1 2">
    <name type="scientific">Arachis hypogaea</name>
    <name type="common">Peanut</name>
    <dbReference type="NCBI Taxonomy" id="3818"/>
    <lineage>
        <taxon>Eukaryota</taxon>
        <taxon>Viridiplantae</taxon>
        <taxon>Streptophyta</taxon>
        <taxon>Embryophyta</taxon>
        <taxon>Tracheophyta</taxon>
        <taxon>Spermatophyta</taxon>
        <taxon>Magnoliopsida</taxon>
        <taxon>eudicotyledons</taxon>
        <taxon>Gunneridae</taxon>
        <taxon>Pentapetalae</taxon>
        <taxon>rosids</taxon>
        <taxon>fabids</taxon>
        <taxon>Fabales</taxon>
        <taxon>Fabaceae</taxon>
        <taxon>Papilionoideae</taxon>
        <taxon>50 kb inversion clade</taxon>
        <taxon>dalbergioids sensu lato</taxon>
        <taxon>Dalbergieae</taxon>
        <taxon>Pterocarpus clade</taxon>
        <taxon>Arachis</taxon>
    </lineage>
</organism>
<sequence>MTSPTIKSTRKWEPTSVQNLLFKVVLKGHQARHREQLHSHHGTQRFVINTFNGASFEWILISCQVEFSRIFHKPRTSTPPSTRSFVPWKLTFHKKHMAVVLNTYLSHLLKEAKLMKHEEKSLWIFMVDYENMYKNVSDAWVRINLNHSATLEMVSLDEGVKELTVKDLERVL</sequence>
<dbReference type="EMBL" id="SDMP01000005">
    <property type="protein sequence ID" value="RYR58362.1"/>
    <property type="molecule type" value="Genomic_DNA"/>
</dbReference>
<reference evidence="1 2" key="1">
    <citation type="submission" date="2019-01" db="EMBL/GenBank/DDBJ databases">
        <title>Sequencing of cultivated peanut Arachis hypogaea provides insights into genome evolution and oil improvement.</title>
        <authorList>
            <person name="Chen X."/>
        </authorList>
    </citation>
    <scope>NUCLEOTIDE SEQUENCE [LARGE SCALE GENOMIC DNA]</scope>
    <source>
        <strain evidence="2">cv. Fuhuasheng</strain>
        <tissue evidence="1">Leaves</tissue>
    </source>
</reference>
<dbReference type="STRING" id="3818.A0A445D545"/>
<accession>A0A445D545</accession>
<dbReference type="InterPro" id="IPR050747">
    <property type="entry name" value="Mitochondrial_chaperone_BCS1"/>
</dbReference>
<comment type="caution">
    <text evidence="1">The sequence shown here is derived from an EMBL/GenBank/DDBJ whole genome shotgun (WGS) entry which is preliminary data.</text>
</comment>
<name>A0A445D545_ARAHY</name>
<evidence type="ECO:0000313" key="1">
    <source>
        <dbReference type="EMBL" id="RYR58362.1"/>
    </source>
</evidence>
<evidence type="ECO:0000313" key="2">
    <source>
        <dbReference type="Proteomes" id="UP000289738"/>
    </source>
</evidence>